<dbReference type="InterPro" id="IPR004682">
    <property type="entry name" value="TRAP_DctP"/>
</dbReference>
<evidence type="ECO:0000256" key="4">
    <source>
        <dbReference type="ARBA" id="ARBA00022729"/>
    </source>
</evidence>
<dbReference type="NCBIfam" id="NF037995">
    <property type="entry name" value="TRAP_S1"/>
    <property type="match status" value="1"/>
</dbReference>
<dbReference type="Pfam" id="PF03480">
    <property type="entry name" value="DctP"/>
    <property type="match status" value="1"/>
</dbReference>
<dbReference type="EMBL" id="WUMU01000018">
    <property type="protein sequence ID" value="MXN19344.1"/>
    <property type="molecule type" value="Genomic_DNA"/>
</dbReference>
<dbReference type="CDD" id="cd13603">
    <property type="entry name" value="PBP2_TRAP_Siap_TeaA_like"/>
    <property type="match status" value="1"/>
</dbReference>
<dbReference type="InterPro" id="IPR038404">
    <property type="entry name" value="TRAP_DctP_sf"/>
</dbReference>
<comment type="similarity">
    <text evidence="2">Belongs to the bacterial solute-binding protein 7 family.</text>
</comment>
<evidence type="ECO:0000256" key="5">
    <source>
        <dbReference type="ARBA" id="ARBA00022764"/>
    </source>
</evidence>
<protein>
    <submittedName>
        <fullName evidence="6">DctP family TRAP transporter solute-binding subunit</fullName>
    </submittedName>
</protein>
<keyword evidence="4" id="KW-0732">Signal</keyword>
<dbReference type="AlphaFoldDB" id="A0A6L7G4Q2"/>
<sequence length="342" mass="37761">MKKLNLNRRTFMQGAGTIALATGALGYRPRAARAGGVNLKLGHQLGQTHPTYQAVEQMAAAIAERTDGEVKISVFPNAALGSPPDMVKQAQMGALDLVMFNPPNIESQDATASVIQIPYQFDDYAHVHRVLGGTAQGWLNTFFERNKLHWIANFEYGFRALSNSRRPVNTPEDIAGLKLRVPPELSIKATFDALGANTQTIAFDELYLALSSGVVDGQDNPVSVDYANKFYEVQKHIATTRHIYTSFMLVGNPRIWKGLSPDVQAVISEEALKAGKWAQEAVVANEEQMLVAMEEDGVTITRPDPAPFRAKMGPAWDAMRERIGDKTWEEWMGYVDAARQKV</sequence>
<evidence type="ECO:0000256" key="3">
    <source>
        <dbReference type="ARBA" id="ARBA00022448"/>
    </source>
</evidence>
<dbReference type="NCBIfam" id="TIGR00787">
    <property type="entry name" value="dctP"/>
    <property type="match status" value="1"/>
</dbReference>
<dbReference type="PANTHER" id="PTHR33376:SF7">
    <property type="entry name" value="C4-DICARBOXYLATE-BINDING PROTEIN DCTB"/>
    <property type="match status" value="1"/>
</dbReference>
<dbReference type="PANTHER" id="PTHR33376">
    <property type="match status" value="1"/>
</dbReference>
<comment type="subcellular location">
    <subcellularLocation>
        <location evidence="1">Periplasm</location>
    </subcellularLocation>
</comment>
<accession>A0A6L7G4Q2</accession>
<dbReference type="InterPro" id="IPR018389">
    <property type="entry name" value="DctP_fam"/>
</dbReference>
<keyword evidence="5" id="KW-0574">Periplasm</keyword>
<evidence type="ECO:0000313" key="6">
    <source>
        <dbReference type="EMBL" id="MXN19344.1"/>
    </source>
</evidence>
<dbReference type="Gene3D" id="3.40.190.170">
    <property type="entry name" value="Bacterial extracellular solute-binding protein, family 7"/>
    <property type="match status" value="1"/>
</dbReference>
<reference evidence="6 7" key="1">
    <citation type="submission" date="2019-12" db="EMBL/GenBank/DDBJ databases">
        <authorList>
            <person name="Li M."/>
        </authorList>
    </citation>
    <scope>NUCLEOTIDE SEQUENCE [LARGE SCALE GENOMIC DNA]</scope>
    <source>
        <strain evidence="6 7">GBMRC 2024</strain>
    </source>
</reference>
<name>A0A6L7G4Q2_9RHOB</name>
<proteinExistence type="inferred from homology"/>
<dbReference type="Proteomes" id="UP000477911">
    <property type="component" value="Unassembled WGS sequence"/>
</dbReference>
<evidence type="ECO:0000256" key="2">
    <source>
        <dbReference type="ARBA" id="ARBA00009023"/>
    </source>
</evidence>
<dbReference type="InterPro" id="IPR006311">
    <property type="entry name" value="TAT_signal"/>
</dbReference>
<keyword evidence="3" id="KW-0813">Transport</keyword>
<dbReference type="RefSeq" id="WP_160895472.1">
    <property type="nucleotide sequence ID" value="NZ_WUMU01000018.1"/>
</dbReference>
<dbReference type="SUPFAM" id="SSF53850">
    <property type="entry name" value="Periplasmic binding protein-like II"/>
    <property type="match status" value="1"/>
</dbReference>
<dbReference type="GO" id="GO:0030288">
    <property type="term" value="C:outer membrane-bounded periplasmic space"/>
    <property type="evidence" value="ECO:0007669"/>
    <property type="project" value="InterPro"/>
</dbReference>
<evidence type="ECO:0000256" key="1">
    <source>
        <dbReference type="ARBA" id="ARBA00004418"/>
    </source>
</evidence>
<evidence type="ECO:0000313" key="7">
    <source>
        <dbReference type="Proteomes" id="UP000477911"/>
    </source>
</evidence>
<gene>
    <name evidence="6" type="ORF">GR170_16020</name>
</gene>
<dbReference type="PROSITE" id="PS51318">
    <property type="entry name" value="TAT"/>
    <property type="match status" value="1"/>
</dbReference>
<organism evidence="6 7">
    <name type="scientific">Pseudooceanicola albus</name>
    <dbReference type="NCBI Taxonomy" id="2692189"/>
    <lineage>
        <taxon>Bacteria</taxon>
        <taxon>Pseudomonadati</taxon>
        <taxon>Pseudomonadota</taxon>
        <taxon>Alphaproteobacteria</taxon>
        <taxon>Rhodobacterales</taxon>
        <taxon>Paracoccaceae</taxon>
        <taxon>Pseudooceanicola</taxon>
    </lineage>
</organism>
<dbReference type="GO" id="GO:0055085">
    <property type="term" value="P:transmembrane transport"/>
    <property type="evidence" value="ECO:0007669"/>
    <property type="project" value="InterPro"/>
</dbReference>
<dbReference type="PIRSF" id="PIRSF006470">
    <property type="entry name" value="DctB"/>
    <property type="match status" value="1"/>
</dbReference>
<comment type="caution">
    <text evidence="6">The sequence shown here is derived from an EMBL/GenBank/DDBJ whole genome shotgun (WGS) entry which is preliminary data.</text>
</comment>
<keyword evidence="7" id="KW-1185">Reference proteome</keyword>